<dbReference type="GO" id="GO:0031297">
    <property type="term" value="P:replication fork processing"/>
    <property type="evidence" value="ECO:0007669"/>
    <property type="project" value="TreeGrafter"/>
</dbReference>
<dbReference type="GO" id="GO:0044547">
    <property type="term" value="F:DNA topoisomerase binding"/>
    <property type="evidence" value="ECO:0007669"/>
    <property type="project" value="TreeGrafter"/>
</dbReference>
<dbReference type="GO" id="GO:0035861">
    <property type="term" value="C:site of double-strand break"/>
    <property type="evidence" value="ECO:0007669"/>
    <property type="project" value="TreeGrafter"/>
</dbReference>
<dbReference type="GO" id="GO:0015074">
    <property type="term" value="P:DNA integration"/>
    <property type="evidence" value="ECO:0007669"/>
    <property type="project" value="TreeGrafter"/>
</dbReference>
<name>A0A1I7XHZ7_HETBA</name>
<dbReference type="GO" id="GO:0000729">
    <property type="term" value="P:DNA double-strand break processing"/>
    <property type="evidence" value="ECO:0007669"/>
    <property type="project" value="TreeGrafter"/>
</dbReference>
<dbReference type="GO" id="GO:0042800">
    <property type="term" value="F:histone H3K4 methyltransferase activity"/>
    <property type="evidence" value="ECO:0007669"/>
    <property type="project" value="TreeGrafter"/>
</dbReference>
<dbReference type="AlphaFoldDB" id="A0A1I7XHZ7"/>
<dbReference type="Gene3D" id="1.10.10.10">
    <property type="entry name" value="Winged helix-like DNA-binding domain superfamily/Winged helix DNA-binding domain"/>
    <property type="match status" value="1"/>
</dbReference>
<dbReference type="PANTHER" id="PTHR46060">
    <property type="entry name" value="MARINER MOS1 TRANSPOSASE-LIKE PROTEIN"/>
    <property type="match status" value="1"/>
</dbReference>
<dbReference type="GO" id="GO:0005634">
    <property type="term" value="C:nucleus"/>
    <property type="evidence" value="ECO:0007669"/>
    <property type="project" value="TreeGrafter"/>
</dbReference>
<dbReference type="Proteomes" id="UP000095283">
    <property type="component" value="Unplaced"/>
</dbReference>
<dbReference type="GO" id="GO:0003697">
    <property type="term" value="F:single-stranded DNA binding"/>
    <property type="evidence" value="ECO:0007669"/>
    <property type="project" value="TreeGrafter"/>
</dbReference>
<dbReference type="PANTHER" id="PTHR46060:SF2">
    <property type="entry name" value="HISTONE-LYSINE N-METHYLTRANSFERASE SETMAR"/>
    <property type="match status" value="1"/>
</dbReference>
<dbReference type="GO" id="GO:0003690">
    <property type="term" value="F:double-stranded DNA binding"/>
    <property type="evidence" value="ECO:0007669"/>
    <property type="project" value="TreeGrafter"/>
</dbReference>
<evidence type="ECO:0000259" key="1">
    <source>
        <dbReference type="Pfam" id="PF17906"/>
    </source>
</evidence>
<dbReference type="Gene3D" id="1.10.10.1450">
    <property type="match status" value="1"/>
</dbReference>
<dbReference type="WBParaSite" id="Hba_17116">
    <property type="protein sequence ID" value="Hba_17116"/>
    <property type="gene ID" value="Hba_17116"/>
</dbReference>
<reference evidence="3" key="1">
    <citation type="submission" date="2016-11" db="UniProtKB">
        <authorList>
            <consortium name="WormBaseParasite"/>
        </authorList>
    </citation>
    <scope>IDENTIFICATION</scope>
</reference>
<keyword evidence="2" id="KW-1185">Reference proteome</keyword>
<dbReference type="Pfam" id="PF17906">
    <property type="entry name" value="HTH_48"/>
    <property type="match status" value="1"/>
</dbReference>
<sequence>MEKVQIRAIVLYEFKLGSKVVETACNINRAFGEGTVNERTAQFHIGKDSLKDKKGRGHCFTTDDNKLRTIIKANTPKTTREVAEELYIDQSTVFRHLYQIGKSKKPDKWVPHELNGYQK</sequence>
<dbReference type="InterPro" id="IPR041426">
    <property type="entry name" value="Mos1_HTH"/>
</dbReference>
<dbReference type="GO" id="GO:0046975">
    <property type="term" value="F:histone H3K36 methyltransferase activity"/>
    <property type="evidence" value="ECO:0007669"/>
    <property type="project" value="TreeGrafter"/>
</dbReference>
<dbReference type="GO" id="GO:0000793">
    <property type="term" value="C:condensed chromosome"/>
    <property type="evidence" value="ECO:0007669"/>
    <property type="project" value="TreeGrafter"/>
</dbReference>
<accession>A0A1I7XHZ7</accession>
<dbReference type="InterPro" id="IPR052709">
    <property type="entry name" value="Transposase-MT_Hybrid"/>
</dbReference>
<dbReference type="InterPro" id="IPR036388">
    <property type="entry name" value="WH-like_DNA-bd_sf"/>
</dbReference>
<protein>
    <submittedName>
        <fullName evidence="3">HTH_48 domain-containing protein</fullName>
    </submittedName>
</protein>
<evidence type="ECO:0000313" key="3">
    <source>
        <dbReference type="WBParaSite" id="Hba_17116"/>
    </source>
</evidence>
<dbReference type="GO" id="GO:0000014">
    <property type="term" value="F:single-stranded DNA endodeoxyribonuclease activity"/>
    <property type="evidence" value="ECO:0007669"/>
    <property type="project" value="TreeGrafter"/>
</dbReference>
<feature type="domain" description="Mos1 transposase HTH" evidence="1">
    <location>
        <begin position="3"/>
        <end position="43"/>
    </location>
</feature>
<dbReference type="GO" id="GO:0044774">
    <property type="term" value="P:mitotic DNA integrity checkpoint signaling"/>
    <property type="evidence" value="ECO:0007669"/>
    <property type="project" value="TreeGrafter"/>
</dbReference>
<evidence type="ECO:0000313" key="2">
    <source>
        <dbReference type="Proteomes" id="UP000095283"/>
    </source>
</evidence>
<proteinExistence type="predicted"/>
<organism evidence="2 3">
    <name type="scientific">Heterorhabditis bacteriophora</name>
    <name type="common">Entomopathogenic nematode worm</name>
    <dbReference type="NCBI Taxonomy" id="37862"/>
    <lineage>
        <taxon>Eukaryota</taxon>
        <taxon>Metazoa</taxon>
        <taxon>Ecdysozoa</taxon>
        <taxon>Nematoda</taxon>
        <taxon>Chromadorea</taxon>
        <taxon>Rhabditida</taxon>
        <taxon>Rhabditina</taxon>
        <taxon>Rhabditomorpha</taxon>
        <taxon>Strongyloidea</taxon>
        <taxon>Heterorhabditidae</taxon>
        <taxon>Heterorhabditis</taxon>
    </lineage>
</organism>
<dbReference type="GO" id="GO:0006303">
    <property type="term" value="P:double-strand break repair via nonhomologous end joining"/>
    <property type="evidence" value="ECO:0007669"/>
    <property type="project" value="TreeGrafter"/>
</dbReference>